<proteinExistence type="predicted"/>
<dbReference type="HOGENOM" id="CLU_064918_0_0_11"/>
<evidence type="ECO:0000259" key="1">
    <source>
        <dbReference type="SMART" id="SM00849"/>
    </source>
</evidence>
<gene>
    <name evidence="2" type="ORF">N136_00775</name>
</gene>
<organism evidence="2 3">
    <name type="scientific">Leifsonia aquatica ATCC 14665</name>
    <dbReference type="NCBI Taxonomy" id="1358026"/>
    <lineage>
        <taxon>Bacteria</taxon>
        <taxon>Bacillati</taxon>
        <taxon>Actinomycetota</taxon>
        <taxon>Actinomycetes</taxon>
        <taxon>Micrococcales</taxon>
        <taxon>Microbacteriaceae</taxon>
        <taxon>Leifsonia</taxon>
    </lineage>
</organism>
<protein>
    <submittedName>
        <fullName evidence="2">Metallo-beta-lactamase domain protein</fullName>
    </submittedName>
</protein>
<dbReference type="SUPFAM" id="SSF56281">
    <property type="entry name" value="Metallo-hydrolase/oxidoreductase"/>
    <property type="match status" value="1"/>
</dbReference>
<accession>U2RC85</accession>
<dbReference type="Gene3D" id="3.60.15.10">
    <property type="entry name" value="Ribonuclease Z/Hydroxyacylglutathione hydrolase-like"/>
    <property type="match status" value="1"/>
</dbReference>
<dbReference type="InterPro" id="IPR050855">
    <property type="entry name" value="NDM-1-like"/>
</dbReference>
<dbReference type="SMART" id="SM00849">
    <property type="entry name" value="Lactamase_B"/>
    <property type="match status" value="1"/>
</dbReference>
<comment type="caution">
    <text evidence="2">The sequence shown here is derived from an EMBL/GenBank/DDBJ whole genome shotgun (WGS) entry which is preliminary data.</text>
</comment>
<dbReference type="Pfam" id="PF00753">
    <property type="entry name" value="Lactamase_B"/>
    <property type="match status" value="1"/>
</dbReference>
<dbReference type="AlphaFoldDB" id="U2RC85"/>
<feature type="domain" description="Metallo-beta-lactamase" evidence="1">
    <location>
        <begin position="29"/>
        <end position="206"/>
    </location>
</feature>
<evidence type="ECO:0000313" key="3">
    <source>
        <dbReference type="Proteomes" id="UP000016605"/>
    </source>
</evidence>
<dbReference type="InterPro" id="IPR001279">
    <property type="entry name" value="Metallo-B-lactamas"/>
</dbReference>
<reference evidence="2 3" key="1">
    <citation type="submission" date="2013-08" db="EMBL/GenBank/DDBJ databases">
        <authorList>
            <person name="Weinstock G."/>
            <person name="Sodergren E."/>
            <person name="Wylie T."/>
            <person name="Fulton L."/>
            <person name="Fulton R."/>
            <person name="Fronick C."/>
            <person name="O'Laughlin M."/>
            <person name="Godfrey J."/>
            <person name="Miner T."/>
            <person name="Herter B."/>
            <person name="Appelbaum E."/>
            <person name="Cordes M."/>
            <person name="Lek S."/>
            <person name="Wollam A."/>
            <person name="Pepin K.H."/>
            <person name="Palsikar V.B."/>
            <person name="Mitreva M."/>
            <person name="Wilson R.K."/>
        </authorList>
    </citation>
    <scope>NUCLEOTIDE SEQUENCE [LARGE SCALE GENOMIC DNA]</scope>
    <source>
        <strain evidence="2 3">ATCC 14665</strain>
    </source>
</reference>
<dbReference type="PANTHER" id="PTHR42951">
    <property type="entry name" value="METALLO-BETA-LACTAMASE DOMAIN-CONTAINING"/>
    <property type="match status" value="1"/>
</dbReference>
<name>U2RC85_LEIAQ</name>
<evidence type="ECO:0000313" key="2">
    <source>
        <dbReference type="EMBL" id="ERK72860.1"/>
    </source>
</evidence>
<dbReference type="InterPro" id="IPR036866">
    <property type="entry name" value="RibonucZ/Hydroxyglut_hydro"/>
</dbReference>
<dbReference type="PATRIC" id="fig|1358026.3.peg.670"/>
<dbReference type="Proteomes" id="UP000016605">
    <property type="component" value="Unassembled WGS sequence"/>
</dbReference>
<dbReference type="EMBL" id="AWVQ01000081">
    <property type="protein sequence ID" value="ERK72860.1"/>
    <property type="molecule type" value="Genomic_DNA"/>
</dbReference>
<dbReference type="PANTHER" id="PTHR42951:SF4">
    <property type="entry name" value="ACYL-COENZYME A THIOESTERASE MBLAC2"/>
    <property type="match status" value="1"/>
</dbReference>
<sequence>MAGMTDPEITWLDADTVQLRQPKSSHWEAPFLFLLFGRRRALLLDTGATADESVFPLRATVDRLTDTWLRRNPAVFLRPYPLVVAHTHAHRDHIAGDPLLAARPATTVVGTTPAQVISFFGFRAWPDEVVEFDLGQRPIDVIGGPGHEPSAVVFFDRRSGILFTGDTVLPAHLYIRDRAQYSATIDRLIRFRDSAPVRVRELRGAHIEMSQEPGVAYPPGTIDQPDEPALELPPRILNRVRAALDDLPDSPDGRVVRKRFIVVDESRERAARAG</sequence>